<keyword evidence="2 10" id="KW-0812">Transmembrane</keyword>
<dbReference type="GO" id="GO:0005886">
    <property type="term" value="C:plasma membrane"/>
    <property type="evidence" value="ECO:0007669"/>
    <property type="project" value="InterPro"/>
</dbReference>
<dbReference type="CDD" id="cd11304">
    <property type="entry name" value="Cadherin_repeat"/>
    <property type="match status" value="1"/>
</dbReference>
<feature type="domain" description="Cadherin" evidence="11">
    <location>
        <begin position="446"/>
        <end position="540"/>
    </location>
</feature>
<dbReference type="Proteomes" id="UP000324632">
    <property type="component" value="Chromosome 17"/>
</dbReference>
<dbReference type="GO" id="GO:0009653">
    <property type="term" value="P:anatomical structure morphogenesis"/>
    <property type="evidence" value="ECO:0007669"/>
    <property type="project" value="UniProtKB-ARBA"/>
</dbReference>
<evidence type="ECO:0000313" key="13">
    <source>
        <dbReference type="Proteomes" id="UP000324632"/>
    </source>
</evidence>
<keyword evidence="7" id="KW-0325">Glycoprotein</keyword>
<protein>
    <submittedName>
        <fullName evidence="12">Protocadherin gamma-A5</fullName>
    </submittedName>
</protein>
<feature type="transmembrane region" description="Helical" evidence="10">
    <location>
        <begin position="629"/>
        <end position="653"/>
    </location>
</feature>
<accession>A0A5A9NIL5</accession>
<sequence>MDIGYVATVGHQLIRLSRPRRAPIERTTSRSYPEKPQTDNKSRQRQTMEQKVVRDFLTAASSDFPAEQTSAGHRTECGKRLSTNWVNGWKQDYTPSLVHTGNHFKESHVFTSHKALQSTAKLTVNKGPIRGPSQRPLPLIGLYIQHSTFLQSRQRQTMEQKVVRDFLTAASSDFPAEQTSAGHRTECGKRLSTNWVNGWKQDYTPSLVHTGNHFKESHVFTSHKALQSTAKLTVNKAPIRGPSQRPLPLIGLYIQHSARRADQQGWRPCGEAWDSAAESDSELEKLGAEGLRAFGASWVLLLAFVGQIRGLELSFTAREEQEAGIKIGSLSTNYSALYQLLNENEIYLSIPEDTPIGSAFQLDDQAQYEDAGNNGMILYHLESSVGLFGIRRDGDQLQLMVEKDLDRETLENHHLAVIDECLEPLNAQANLTVTVTDVNDNCPEFDSDSPGTATVPVLGIKGTPLKDIPAGKSFLSLEKDSMIFSLNGGYLLKTSKPLDDETCSKYDVTIDIVVAQGTHLLGREVIKEVVEDVNDNATKFEQASYETTIIENNDHGFFLCRVTVTDADSVVREVGKPDPLQTGVWVNLLVNESLGKCHVKNVPKYLLPTLPSSALSSNKDCGCESNARLLFLCTLGLMLLSVWVLLAAVVVFIKHRGTRRKVDQKSAWGNRLELKPLNRKNQIYILKNKKKQNK</sequence>
<dbReference type="SUPFAM" id="SSF49313">
    <property type="entry name" value="Cadherin-like"/>
    <property type="match status" value="2"/>
</dbReference>
<evidence type="ECO:0000256" key="2">
    <source>
        <dbReference type="ARBA" id="ARBA00022692"/>
    </source>
</evidence>
<evidence type="ECO:0000256" key="4">
    <source>
        <dbReference type="ARBA" id="ARBA00022837"/>
    </source>
</evidence>
<dbReference type="InterPro" id="IPR050174">
    <property type="entry name" value="Protocadherin/Cadherin-CA"/>
</dbReference>
<feature type="compositionally biased region" description="Basic and acidic residues" evidence="9">
    <location>
        <begin position="22"/>
        <end position="48"/>
    </location>
</feature>
<dbReference type="PANTHER" id="PTHR24028">
    <property type="entry name" value="CADHERIN-87A"/>
    <property type="match status" value="1"/>
</dbReference>
<evidence type="ECO:0000256" key="10">
    <source>
        <dbReference type="SAM" id="Phobius"/>
    </source>
</evidence>
<dbReference type="SMART" id="SM00112">
    <property type="entry name" value="CA"/>
    <property type="match status" value="2"/>
</dbReference>
<keyword evidence="5 10" id="KW-1133">Transmembrane helix</keyword>
<dbReference type="Gene3D" id="2.60.40.60">
    <property type="entry name" value="Cadherins"/>
    <property type="match status" value="2"/>
</dbReference>
<dbReference type="AlphaFoldDB" id="A0A5A9NIL5"/>
<dbReference type="PROSITE" id="PS50268">
    <property type="entry name" value="CADHERIN_2"/>
    <property type="match status" value="2"/>
</dbReference>
<dbReference type="InterPro" id="IPR002126">
    <property type="entry name" value="Cadherin-like_dom"/>
</dbReference>
<keyword evidence="3" id="KW-0677">Repeat</keyword>
<evidence type="ECO:0000256" key="8">
    <source>
        <dbReference type="PROSITE-ProRule" id="PRU00043"/>
    </source>
</evidence>
<dbReference type="PROSITE" id="PS00232">
    <property type="entry name" value="CADHERIN_1"/>
    <property type="match status" value="1"/>
</dbReference>
<comment type="caution">
    <text evidence="12">The sequence shown here is derived from an EMBL/GenBank/DDBJ whole genome shotgun (WGS) entry which is preliminary data.</text>
</comment>
<proteinExistence type="predicted"/>
<dbReference type="InterPro" id="IPR020894">
    <property type="entry name" value="Cadherin_CS"/>
</dbReference>
<organism evidence="12 13">
    <name type="scientific">Triplophysa tibetana</name>
    <dbReference type="NCBI Taxonomy" id="1572043"/>
    <lineage>
        <taxon>Eukaryota</taxon>
        <taxon>Metazoa</taxon>
        <taxon>Chordata</taxon>
        <taxon>Craniata</taxon>
        <taxon>Vertebrata</taxon>
        <taxon>Euteleostomi</taxon>
        <taxon>Actinopterygii</taxon>
        <taxon>Neopterygii</taxon>
        <taxon>Teleostei</taxon>
        <taxon>Ostariophysi</taxon>
        <taxon>Cypriniformes</taxon>
        <taxon>Nemacheilidae</taxon>
        <taxon>Triplophysa</taxon>
    </lineage>
</organism>
<keyword evidence="6 10" id="KW-0472">Membrane</keyword>
<feature type="region of interest" description="Disordered" evidence="9">
    <location>
        <begin position="17"/>
        <end position="48"/>
    </location>
</feature>
<keyword evidence="4 8" id="KW-0106">Calcium</keyword>
<evidence type="ECO:0000256" key="5">
    <source>
        <dbReference type="ARBA" id="ARBA00022989"/>
    </source>
</evidence>
<dbReference type="PANTHER" id="PTHR24028:SF276">
    <property type="entry name" value="PROTOCADHERIN 20"/>
    <property type="match status" value="1"/>
</dbReference>
<evidence type="ECO:0000256" key="3">
    <source>
        <dbReference type="ARBA" id="ARBA00022737"/>
    </source>
</evidence>
<evidence type="ECO:0000259" key="11">
    <source>
        <dbReference type="PROSITE" id="PS50268"/>
    </source>
</evidence>
<evidence type="ECO:0000256" key="1">
    <source>
        <dbReference type="ARBA" id="ARBA00004167"/>
    </source>
</evidence>
<evidence type="ECO:0000313" key="12">
    <source>
        <dbReference type="EMBL" id="KAA0709055.1"/>
    </source>
</evidence>
<gene>
    <name evidence="12" type="ORF">E1301_Tti021719</name>
</gene>
<comment type="subcellular location">
    <subcellularLocation>
        <location evidence="1">Membrane</location>
        <topology evidence="1">Single-pass membrane protein</topology>
    </subcellularLocation>
</comment>
<keyword evidence="13" id="KW-1185">Reference proteome</keyword>
<reference evidence="12 13" key="1">
    <citation type="journal article" date="2019" name="Mol. Ecol. Resour.">
        <title>Chromosome-level genome assembly of Triplophysa tibetana, a fish adapted to the harsh high-altitude environment of the Tibetan Plateau.</title>
        <authorList>
            <person name="Yang X."/>
            <person name="Liu H."/>
            <person name="Ma Z."/>
            <person name="Zou Y."/>
            <person name="Zou M."/>
            <person name="Mao Y."/>
            <person name="Li X."/>
            <person name="Wang H."/>
            <person name="Chen T."/>
            <person name="Wang W."/>
            <person name="Yang R."/>
        </authorList>
    </citation>
    <scope>NUCLEOTIDE SEQUENCE [LARGE SCALE GENOMIC DNA]</scope>
    <source>
        <strain evidence="12">TTIB1903HZAU</strain>
        <tissue evidence="12">Muscle</tissue>
    </source>
</reference>
<evidence type="ECO:0000256" key="7">
    <source>
        <dbReference type="ARBA" id="ARBA00023180"/>
    </source>
</evidence>
<dbReference type="InterPro" id="IPR015919">
    <property type="entry name" value="Cadherin-like_sf"/>
</dbReference>
<dbReference type="EMBL" id="SOYY01000017">
    <property type="protein sequence ID" value="KAA0709055.1"/>
    <property type="molecule type" value="Genomic_DNA"/>
</dbReference>
<dbReference type="GO" id="GO:0005509">
    <property type="term" value="F:calcium ion binding"/>
    <property type="evidence" value="ECO:0007669"/>
    <property type="project" value="UniProtKB-UniRule"/>
</dbReference>
<dbReference type="GO" id="GO:0007156">
    <property type="term" value="P:homophilic cell adhesion via plasma membrane adhesion molecules"/>
    <property type="evidence" value="ECO:0007669"/>
    <property type="project" value="InterPro"/>
</dbReference>
<feature type="domain" description="Cadherin" evidence="11">
    <location>
        <begin position="342"/>
        <end position="445"/>
    </location>
</feature>
<dbReference type="PRINTS" id="PR00205">
    <property type="entry name" value="CADHERIN"/>
</dbReference>
<evidence type="ECO:0000256" key="9">
    <source>
        <dbReference type="SAM" id="MobiDB-lite"/>
    </source>
</evidence>
<evidence type="ECO:0000256" key="6">
    <source>
        <dbReference type="ARBA" id="ARBA00023136"/>
    </source>
</evidence>
<name>A0A5A9NIL5_9TELE</name>